<evidence type="ECO:0000313" key="2">
    <source>
        <dbReference type="EMBL" id="EED12731.1"/>
    </source>
</evidence>
<dbReference type="RefSeq" id="XP_002486842.1">
    <property type="nucleotide sequence ID" value="XM_002486797.1"/>
</dbReference>
<gene>
    <name evidence="2" type="ORF">TSTA_052530</name>
</gene>
<dbReference type="AlphaFoldDB" id="B8MQT4"/>
<dbReference type="OMA" id="RIMIWES"/>
<reference evidence="3" key="1">
    <citation type="journal article" date="2015" name="Genome Announc.">
        <title>Genome sequence of the AIDS-associated pathogen Penicillium marneffei (ATCC18224) and its near taxonomic relative Talaromyces stipitatus (ATCC10500).</title>
        <authorList>
            <person name="Nierman W.C."/>
            <person name="Fedorova-Abrams N.D."/>
            <person name="Andrianopoulos A."/>
        </authorList>
    </citation>
    <scope>NUCLEOTIDE SEQUENCE [LARGE SCALE GENOMIC DNA]</scope>
    <source>
        <strain evidence="3">ATCC 10500 / CBS 375.48 / QM 6759 / NRRL 1006</strain>
    </source>
</reference>
<organism evidence="2 3">
    <name type="scientific">Talaromyces stipitatus (strain ATCC 10500 / CBS 375.48 / QM 6759 / NRRL 1006)</name>
    <name type="common">Penicillium stipitatum</name>
    <dbReference type="NCBI Taxonomy" id="441959"/>
    <lineage>
        <taxon>Eukaryota</taxon>
        <taxon>Fungi</taxon>
        <taxon>Dikarya</taxon>
        <taxon>Ascomycota</taxon>
        <taxon>Pezizomycotina</taxon>
        <taxon>Eurotiomycetes</taxon>
        <taxon>Eurotiomycetidae</taxon>
        <taxon>Eurotiales</taxon>
        <taxon>Trichocomaceae</taxon>
        <taxon>Talaromyces</taxon>
        <taxon>Talaromyces sect. Talaromyces</taxon>
    </lineage>
</organism>
<feature type="region of interest" description="Disordered" evidence="1">
    <location>
        <begin position="295"/>
        <end position="348"/>
    </location>
</feature>
<dbReference type="OrthoDB" id="3045089at2759"/>
<evidence type="ECO:0000313" key="3">
    <source>
        <dbReference type="Proteomes" id="UP000001745"/>
    </source>
</evidence>
<name>B8MQT4_TALSN</name>
<dbReference type="HOGENOM" id="CLU_514033_0_0_1"/>
<protein>
    <recommendedName>
        <fullName evidence="4">Fungal N-terminal domain-containing protein</fullName>
    </recommendedName>
</protein>
<accession>B8MQT4</accession>
<dbReference type="VEuPathDB" id="FungiDB:TSTA_052530"/>
<proteinExistence type="predicted"/>
<dbReference type="InParanoid" id="B8MQT4"/>
<dbReference type="Proteomes" id="UP000001745">
    <property type="component" value="Unassembled WGS sequence"/>
</dbReference>
<dbReference type="STRING" id="441959.B8MQT4"/>
<evidence type="ECO:0000256" key="1">
    <source>
        <dbReference type="SAM" id="MobiDB-lite"/>
    </source>
</evidence>
<dbReference type="EMBL" id="EQ962659">
    <property type="protein sequence ID" value="EED12731.1"/>
    <property type="molecule type" value="Genomic_DNA"/>
</dbReference>
<dbReference type="GeneID" id="8098202"/>
<keyword evidence="3" id="KW-1185">Reference proteome</keyword>
<dbReference type="PANTHER" id="PTHR38886">
    <property type="entry name" value="SESA DOMAIN-CONTAINING PROTEIN"/>
    <property type="match status" value="1"/>
</dbReference>
<sequence>MSFGFSPGDIALFLGFATKVVKALKEAGGSRSEYCHAQQQCEGFLMVMDDVQRLDLSNVSDSFRSRIEEYSAHTQEFVKDFKRTIVKYEKSMGKSSHRGFITSAPKKVQWAFSAADDLEKFRQSLSSQVNLVQFTISNAILSIVAKSNQPQQLLLGPARRDALSKAIYPDRHEQGYLDWNYNLIDSLDMLGRVNDITDLVYERLLTRRPGLLLADHGRIYTIPDDVSISVSYPPLNTISHGRTLPSTGHLNEVSVLNQHHVQLAHERTYSVQQNTLASEINEYLRSLNLEELSEREAEQVNQMSSQRLLLNEPEEESSEPLPQKTENNRDQPQPSGSDEKQRRKSKFHHRMSSFGFPMDALSGASLAIGITQFIASAAKQRLGWDIIQESQVAIREVENILNILTYRTETGWQKYMLIMRIMIWESNKKRVLSLLDEIESLKSTFSIVLQTHQIQISERRFAEIQYAREIQMKTLETQLVMSQS</sequence>
<evidence type="ECO:0008006" key="4">
    <source>
        <dbReference type="Google" id="ProtNLM"/>
    </source>
</evidence>
<dbReference type="PANTHER" id="PTHR38886:SF1">
    <property type="entry name" value="NACHT-NTPASE AND P-LOOP NTPASES N-TERMINAL DOMAIN-CONTAINING PROTEIN"/>
    <property type="match status" value="1"/>
</dbReference>